<feature type="signal peptide" evidence="1">
    <location>
        <begin position="1"/>
        <end position="23"/>
    </location>
</feature>
<organism evidence="3 4">
    <name type="scientific">Mytilus coruscus</name>
    <name type="common">Sea mussel</name>
    <dbReference type="NCBI Taxonomy" id="42192"/>
    <lineage>
        <taxon>Eukaryota</taxon>
        <taxon>Metazoa</taxon>
        <taxon>Spiralia</taxon>
        <taxon>Lophotrochozoa</taxon>
        <taxon>Mollusca</taxon>
        <taxon>Bivalvia</taxon>
        <taxon>Autobranchia</taxon>
        <taxon>Pteriomorphia</taxon>
        <taxon>Mytilida</taxon>
        <taxon>Mytiloidea</taxon>
        <taxon>Mytilidae</taxon>
        <taxon>Mytilinae</taxon>
        <taxon>Mytilus</taxon>
    </lineage>
</organism>
<gene>
    <name evidence="3" type="ORF">MCOR_27102</name>
</gene>
<reference evidence="3 4" key="1">
    <citation type="submission" date="2020-06" db="EMBL/GenBank/DDBJ databases">
        <authorList>
            <person name="Li R."/>
            <person name="Bekaert M."/>
        </authorList>
    </citation>
    <scope>NUCLEOTIDE SEQUENCE [LARGE SCALE GENOMIC DNA]</scope>
    <source>
        <strain evidence="4">wild</strain>
    </source>
</reference>
<dbReference type="EMBL" id="CACVKT020004909">
    <property type="protein sequence ID" value="CAC5392151.1"/>
    <property type="molecule type" value="Genomic_DNA"/>
</dbReference>
<name>A0A6J8C9D0_MYTCO</name>
<evidence type="ECO:0000313" key="3">
    <source>
        <dbReference type="EMBL" id="CAC5392151.1"/>
    </source>
</evidence>
<protein>
    <recommendedName>
        <fullName evidence="2">Ig-like domain-containing protein</fullName>
    </recommendedName>
</protein>
<proteinExistence type="predicted"/>
<dbReference type="AlphaFoldDB" id="A0A6J8C9D0"/>
<evidence type="ECO:0000259" key="2">
    <source>
        <dbReference type="PROSITE" id="PS50835"/>
    </source>
</evidence>
<dbReference type="OrthoDB" id="6121848at2759"/>
<dbReference type="SMART" id="SM00409">
    <property type="entry name" value="IG"/>
    <property type="match status" value="2"/>
</dbReference>
<keyword evidence="4" id="KW-1185">Reference proteome</keyword>
<dbReference type="SUPFAM" id="SSF48726">
    <property type="entry name" value="Immunoglobulin"/>
    <property type="match status" value="2"/>
</dbReference>
<keyword evidence="1" id="KW-0732">Signal</keyword>
<feature type="chain" id="PRO_5026917749" description="Ig-like domain-containing protein" evidence="1">
    <location>
        <begin position="24"/>
        <end position="239"/>
    </location>
</feature>
<dbReference type="Gene3D" id="2.60.40.10">
    <property type="entry name" value="Immunoglobulins"/>
    <property type="match status" value="2"/>
</dbReference>
<dbReference type="PROSITE" id="PS50835">
    <property type="entry name" value="IG_LIKE"/>
    <property type="match status" value="1"/>
</dbReference>
<dbReference type="InterPro" id="IPR003599">
    <property type="entry name" value="Ig_sub"/>
</dbReference>
<dbReference type="Proteomes" id="UP000507470">
    <property type="component" value="Unassembled WGS sequence"/>
</dbReference>
<sequence length="239" mass="27296">MNAASLSIFQWCLVFWTLPGFQMNEIETIYASTGSNVKIKCPNEKVTIWQYSDSKDVLAECRNGQNSINLNLNVSDRLNVTSDCKLLIHNLTTDDLSTYLCVAINVSNAIHVNLRKLKVDGTNNLGVIHGTEGENITLTCTIIGFLPGDTLHWTKEKELLASGNTESLNYVFQAHRSDNLKEFTCMTHTIKEIYPLKTHVQLNLFCEYLTYYFKFRRAVNYVYRHYQMNVIVFSSISIS</sequence>
<evidence type="ECO:0000256" key="1">
    <source>
        <dbReference type="SAM" id="SignalP"/>
    </source>
</evidence>
<evidence type="ECO:0000313" key="4">
    <source>
        <dbReference type="Proteomes" id="UP000507470"/>
    </source>
</evidence>
<feature type="domain" description="Ig-like" evidence="2">
    <location>
        <begin position="132"/>
        <end position="185"/>
    </location>
</feature>
<accession>A0A6J8C9D0</accession>
<dbReference type="InterPro" id="IPR036179">
    <property type="entry name" value="Ig-like_dom_sf"/>
</dbReference>
<dbReference type="InterPro" id="IPR007110">
    <property type="entry name" value="Ig-like_dom"/>
</dbReference>
<dbReference type="InterPro" id="IPR013783">
    <property type="entry name" value="Ig-like_fold"/>
</dbReference>